<name>A0A369QP78_9BACT</name>
<evidence type="ECO:0000313" key="1">
    <source>
        <dbReference type="EMBL" id="RDC66142.1"/>
    </source>
</evidence>
<dbReference type="AlphaFoldDB" id="A0A369QP78"/>
<reference evidence="1 2" key="1">
    <citation type="submission" date="2018-04" db="EMBL/GenBank/DDBJ databases">
        <title>Adhaeribacter sp. HMF7616 genome sequencing and assembly.</title>
        <authorList>
            <person name="Kang H."/>
            <person name="Kang J."/>
            <person name="Cha I."/>
            <person name="Kim H."/>
            <person name="Joh K."/>
        </authorList>
    </citation>
    <scope>NUCLEOTIDE SEQUENCE [LARGE SCALE GENOMIC DNA]</scope>
    <source>
        <strain evidence="1 2">HMF7616</strain>
    </source>
</reference>
<organism evidence="1 2">
    <name type="scientific">Adhaeribacter pallidiroseus</name>
    <dbReference type="NCBI Taxonomy" id="2072847"/>
    <lineage>
        <taxon>Bacteria</taxon>
        <taxon>Pseudomonadati</taxon>
        <taxon>Bacteroidota</taxon>
        <taxon>Cytophagia</taxon>
        <taxon>Cytophagales</taxon>
        <taxon>Hymenobacteraceae</taxon>
        <taxon>Adhaeribacter</taxon>
    </lineage>
</organism>
<keyword evidence="2" id="KW-1185">Reference proteome</keyword>
<comment type="caution">
    <text evidence="1">The sequence shown here is derived from an EMBL/GenBank/DDBJ whole genome shotgun (WGS) entry which is preliminary data.</text>
</comment>
<sequence length="293" mass="33740">MRYLTASNLHSNILKNKRISVIPGVFWIIILLMASSTCLAQTSLNPSDPVTNKVLFTEVVSQDRLNNIYLTDRQNNLHKYDGAGKLIATFSPPVTGRISMLEAWNPAKILLFYDDQQKIAFLDRFLAPISTINLRDYVDGLVKTATISQDNKIWAFNESNFSLYKIDLQFPEATRTIPLDLVFPKQAYDIRSLREYQNNLYLLDKLSGIYVFDNLGNYQKRLPFTGLSYMGFRNDELYYWQNNKIHLFNLYTLQEKTLDLPASVDTTTIKQVVIGEEQIFLISTSEIKVLPLK</sequence>
<protein>
    <submittedName>
        <fullName evidence="1">Uncharacterized protein</fullName>
    </submittedName>
</protein>
<dbReference type="SUPFAM" id="SSF50998">
    <property type="entry name" value="Quinoprotein alcohol dehydrogenase-like"/>
    <property type="match status" value="1"/>
</dbReference>
<proteinExistence type="predicted"/>
<dbReference type="InterPro" id="IPR011047">
    <property type="entry name" value="Quinoprotein_ADH-like_sf"/>
</dbReference>
<accession>A0A369QP78</accession>
<dbReference type="Proteomes" id="UP000253919">
    <property type="component" value="Unassembled WGS sequence"/>
</dbReference>
<gene>
    <name evidence="1" type="ORF">AHMF7616_04773</name>
</gene>
<evidence type="ECO:0000313" key="2">
    <source>
        <dbReference type="Proteomes" id="UP000253919"/>
    </source>
</evidence>
<dbReference type="EMBL" id="QASA01000001">
    <property type="protein sequence ID" value="RDC66142.1"/>
    <property type="molecule type" value="Genomic_DNA"/>
</dbReference>